<evidence type="ECO:0000259" key="9">
    <source>
        <dbReference type="PROSITE" id="PS50885"/>
    </source>
</evidence>
<dbReference type="Gene3D" id="1.20.120.1530">
    <property type="match status" value="1"/>
</dbReference>
<evidence type="ECO:0000256" key="1">
    <source>
        <dbReference type="ARBA" id="ARBA00004429"/>
    </source>
</evidence>
<feature type="domain" description="Methyl-accepting transducer" evidence="7">
    <location>
        <begin position="180"/>
        <end position="416"/>
    </location>
</feature>
<proteinExistence type="inferred from homology"/>
<reference evidence="10 11" key="1">
    <citation type="submission" date="2018-06" db="EMBL/GenBank/DDBJ databases">
        <title>Genomic Encyclopedia of Archaeal and Bacterial Type Strains, Phase II (KMG-II): from individual species to whole genera.</title>
        <authorList>
            <person name="Goeker M."/>
        </authorList>
    </citation>
    <scope>NUCLEOTIDE SEQUENCE [LARGE SCALE GENOMIC DNA]</scope>
    <source>
        <strain evidence="10 11">JCM 11668</strain>
    </source>
</reference>
<evidence type="ECO:0000313" key="10">
    <source>
        <dbReference type="EMBL" id="PYF01982.1"/>
    </source>
</evidence>
<evidence type="ECO:0000256" key="2">
    <source>
        <dbReference type="ARBA" id="ARBA00022519"/>
    </source>
</evidence>
<feature type="transmembrane region" description="Helical" evidence="6">
    <location>
        <begin position="36"/>
        <end position="53"/>
    </location>
</feature>
<protein>
    <submittedName>
        <fullName evidence="10">Methyl-accepting chemotaxis sensory transducer</fullName>
    </submittedName>
</protein>
<dbReference type="PANTHER" id="PTHR32089:SF112">
    <property type="entry name" value="LYSOZYME-LIKE PROTEIN-RELATED"/>
    <property type="match status" value="1"/>
</dbReference>
<dbReference type="PROSITE" id="PS50885">
    <property type="entry name" value="HAMP"/>
    <property type="match status" value="1"/>
</dbReference>
<dbReference type="PANTHER" id="PTHR32089">
    <property type="entry name" value="METHYL-ACCEPTING CHEMOTAXIS PROTEIN MCPB"/>
    <property type="match status" value="1"/>
</dbReference>
<dbReference type="Pfam" id="PF00015">
    <property type="entry name" value="MCPsignal"/>
    <property type="match status" value="1"/>
</dbReference>
<dbReference type="AlphaFoldDB" id="A0A318TA31"/>
<dbReference type="Gene3D" id="1.10.287.950">
    <property type="entry name" value="Methyl-accepting chemotaxis protein"/>
    <property type="match status" value="1"/>
</dbReference>
<evidence type="ECO:0000256" key="5">
    <source>
        <dbReference type="PROSITE-ProRule" id="PRU00284"/>
    </source>
</evidence>
<dbReference type="GO" id="GO:0007165">
    <property type="term" value="P:signal transduction"/>
    <property type="evidence" value="ECO:0007669"/>
    <property type="project" value="UniProtKB-KW"/>
</dbReference>
<evidence type="ECO:0000256" key="4">
    <source>
        <dbReference type="ARBA" id="ARBA00029447"/>
    </source>
</evidence>
<dbReference type="SUPFAM" id="SSF58104">
    <property type="entry name" value="Methyl-accepting chemotaxis protein (MCP) signaling domain"/>
    <property type="match status" value="1"/>
</dbReference>
<dbReference type="Proteomes" id="UP000248148">
    <property type="component" value="Unassembled WGS sequence"/>
</dbReference>
<feature type="domain" description="HAMP" evidence="9">
    <location>
        <begin position="58"/>
        <end position="111"/>
    </location>
</feature>
<keyword evidence="11" id="KW-1185">Reference proteome</keyword>
<feature type="transmembrane region" description="Helical" evidence="6">
    <location>
        <begin position="12"/>
        <end position="30"/>
    </location>
</feature>
<dbReference type="EMBL" id="QJTI01000015">
    <property type="protein sequence ID" value="PYF01982.1"/>
    <property type="molecule type" value="Genomic_DNA"/>
</dbReference>
<dbReference type="SMART" id="SM00283">
    <property type="entry name" value="MA"/>
    <property type="match status" value="1"/>
</dbReference>
<keyword evidence="6" id="KW-1133">Transmembrane helix</keyword>
<dbReference type="RefSeq" id="WP_110781338.1">
    <property type="nucleotide sequence ID" value="NZ_QJTI01000015.1"/>
</dbReference>
<keyword evidence="2" id="KW-1003">Cell membrane</keyword>
<sequence>MTNSSSLSKAQFALLAAAVVILLLVVMRALDGVLGPMAEIVAALVAVGLIALASQQLSRGTAAVAEIAAVCEKARHGDLEARTMGRRDAGDLGRAQAEVNNMLDIVDAFVREASASMDYVSQGKTFRKVLTRGLPGSFCIAANTINASTDLMDHKVREVSNVSQHFAVGMDQVATTLISASDELQGAAGSMAAAAEQTSRQSTSVASGSEEASASVQSVASAAEQLTASILEISRQVQLSATSTKQAVQEATETNDKIRNLSDAAQRIGDVVKLINAVAEQTNLLALNATIEAARAGESGKGFAVVASEVKALATQTAKATEEITARIAEMQTVTEQSVEAVEIISQRIKEINDVSGIIAAAVEQQGAATREIANSVQQASSGTSEVSANIVGISQAADDTGRIATRVNHASHSIAAQVETLRNEVRQFLAKVSAA</sequence>
<evidence type="ECO:0000313" key="11">
    <source>
        <dbReference type="Proteomes" id="UP000248148"/>
    </source>
</evidence>
<dbReference type="InterPro" id="IPR000727">
    <property type="entry name" value="T_SNARE_dom"/>
</dbReference>
<dbReference type="OrthoDB" id="5179380at2"/>
<evidence type="ECO:0000256" key="3">
    <source>
        <dbReference type="ARBA" id="ARBA00023224"/>
    </source>
</evidence>
<comment type="subcellular location">
    <subcellularLocation>
        <location evidence="1">Cell inner membrane</location>
        <topology evidence="1">Multi-pass membrane protein</topology>
    </subcellularLocation>
</comment>
<dbReference type="InterPro" id="IPR004089">
    <property type="entry name" value="MCPsignal_dom"/>
</dbReference>
<comment type="caution">
    <text evidence="10">The sequence shown here is derived from an EMBL/GenBank/DDBJ whole genome shotgun (WGS) entry which is preliminary data.</text>
</comment>
<organism evidence="10 11">
    <name type="scientific">Rhodopseudomonas faecalis</name>
    <dbReference type="NCBI Taxonomy" id="99655"/>
    <lineage>
        <taxon>Bacteria</taxon>
        <taxon>Pseudomonadati</taxon>
        <taxon>Pseudomonadota</taxon>
        <taxon>Alphaproteobacteria</taxon>
        <taxon>Hyphomicrobiales</taxon>
        <taxon>Nitrobacteraceae</taxon>
        <taxon>Rhodopseudomonas</taxon>
    </lineage>
</organism>
<accession>A0A318TA31</accession>
<evidence type="ECO:0000259" key="8">
    <source>
        <dbReference type="PROSITE" id="PS50192"/>
    </source>
</evidence>
<keyword evidence="6" id="KW-0812">Transmembrane</keyword>
<feature type="domain" description="T-SNARE coiled-coil homology" evidence="8">
    <location>
        <begin position="332"/>
        <end position="394"/>
    </location>
</feature>
<name>A0A318TA31_9BRAD</name>
<comment type="similarity">
    <text evidence="4">Belongs to the methyl-accepting chemotaxis (MCP) protein family.</text>
</comment>
<keyword evidence="6" id="KW-0472">Membrane</keyword>
<evidence type="ECO:0000259" key="7">
    <source>
        <dbReference type="PROSITE" id="PS50111"/>
    </source>
</evidence>
<keyword evidence="3 5" id="KW-0807">Transducer</keyword>
<dbReference type="GO" id="GO:0005886">
    <property type="term" value="C:plasma membrane"/>
    <property type="evidence" value="ECO:0007669"/>
    <property type="project" value="UniProtKB-SubCell"/>
</dbReference>
<dbReference type="PROSITE" id="PS50111">
    <property type="entry name" value="CHEMOTAXIS_TRANSDUC_2"/>
    <property type="match status" value="1"/>
</dbReference>
<dbReference type="InterPro" id="IPR003660">
    <property type="entry name" value="HAMP_dom"/>
</dbReference>
<gene>
    <name evidence="10" type="ORF">BJ122_11510</name>
</gene>
<keyword evidence="2" id="KW-0997">Cell inner membrane</keyword>
<evidence type="ECO:0000256" key="6">
    <source>
        <dbReference type="SAM" id="Phobius"/>
    </source>
</evidence>
<dbReference type="PROSITE" id="PS50192">
    <property type="entry name" value="T_SNARE"/>
    <property type="match status" value="1"/>
</dbReference>